<dbReference type="AlphaFoldDB" id="A0A380P714"/>
<dbReference type="Proteomes" id="UP000254621">
    <property type="component" value="Unassembled WGS sequence"/>
</dbReference>
<protein>
    <submittedName>
        <fullName evidence="1">Uncharacterized protein</fullName>
    </submittedName>
</protein>
<gene>
    <name evidence="1" type="ORF">NCTC13645_02116</name>
</gene>
<accession>A0A380P714</accession>
<name>A0A380P714_WEIVI</name>
<dbReference type="EMBL" id="UHIV01000005">
    <property type="protein sequence ID" value="SUP60993.1"/>
    <property type="molecule type" value="Genomic_DNA"/>
</dbReference>
<reference evidence="1 2" key="1">
    <citation type="submission" date="2018-06" db="EMBL/GenBank/DDBJ databases">
        <authorList>
            <consortium name="Pathogen Informatics"/>
            <person name="Doyle S."/>
        </authorList>
    </citation>
    <scope>NUCLEOTIDE SEQUENCE [LARGE SCALE GENOMIC DNA]</scope>
    <source>
        <strain evidence="1 2">NCTC13645</strain>
    </source>
</reference>
<sequence length="37" mass="4316">MTENILEVNDLKINFHTDNGAVQAIRDIYFNLEKAKH</sequence>
<organism evidence="1 2">
    <name type="scientific">Weissella viridescens</name>
    <name type="common">Lactobacillus viridescens</name>
    <dbReference type="NCBI Taxonomy" id="1629"/>
    <lineage>
        <taxon>Bacteria</taxon>
        <taxon>Bacillati</taxon>
        <taxon>Bacillota</taxon>
        <taxon>Bacilli</taxon>
        <taxon>Lactobacillales</taxon>
        <taxon>Lactobacillaceae</taxon>
        <taxon>Weissella</taxon>
    </lineage>
</organism>
<evidence type="ECO:0000313" key="2">
    <source>
        <dbReference type="Proteomes" id="UP000254621"/>
    </source>
</evidence>
<evidence type="ECO:0000313" key="1">
    <source>
        <dbReference type="EMBL" id="SUP60993.1"/>
    </source>
</evidence>
<proteinExistence type="predicted"/>